<dbReference type="Pfam" id="PF00512">
    <property type="entry name" value="HisKA"/>
    <property type="match status" value="1"/>
</dbReference>
<evidence type="ECO:0000313" key="16">
    <source>
        <dbReference type="Proteomes" id="UP000319627"/>
    </source>
</evidence>
<comment type="caution">
    <text evidence="15">The sequence shown here is derived from an EMBL/GenBank/DDBJ whole genome shotgun (WGS) entry which is preliminary data.</text>
</comment>
<evidence type="ECO:0000313" key="15">
    <source>
        <dbReference type="EMBL" id="TWH75965.1"/>
    </source>
</evidence>
<keyword evidence="10 13" id="KW-1133">Transmembrane helix</keyword>
<dbReference type="CDD" id="cd00075">
    <property type="entry name" value="HATPase"/>
    <property type="match status" value="1"/>
</dbReference>
<evidence type="ECO:0000256" key="11">
    <source>
        <dbReference type="ARBA" id="ARBA00023012"/>
    </source>
</evidence>
<dbReference type="InterPro" id="IPR052023">
    <property type="entry name" value="Histidine_kinase_KdpD"/>
</dbReference>
<evidence type="ECO:0000256" key="2">
    <source>
        <dbReference type="ARBA" id="ARBA00004141"/>
    </source>
</evidence>
<dbReference type="SUPFAM" id="SSF55874">
    <property type="entry name" value="ATPase domain of HSP90 chaperone/DNA topoisomerase II/histidine kinase"/>
    <property type="match status" value="1"/>
</dbReference>
<evidence type="ECO:0000256" key="3">
    <source>
        <dbReference type="ARBA" id="ARBA00012438"/>
    </source>
</evidence>
<keyword evidence="11" id="KW-0902">Two-component regulatory system</keyword>
<dbReference type="GO" id="GO:0000155">
    <property type="term" value="F:phosphorelay sensor kinase activity"/>
    <property type="evidence" value="ECO:0007669"/>
    <property type="project" value="InterPro"/>
</dbReference>
<keyword evidence="9" id="KW-0067">ATP-binding</keyword>
<feature type="transmembrane region" description="Helical" evidence="13">
    <location>
        <begin position="57"/>
        <end position="76"/>
    </location>
</feature>
<dbReference type="CDD" id="cd00082">
    <property type="entry name" value="HisKA"/>
    <property type="match status" value="1"/>
</dbReference>
<evidence type="ECO:0000256" key="6">
    <source>
        <dbReference type="ARBA" id="ARBA00022692"/>
    </source>
</evidence>
<dbReference type="InterPro" id="IPR036097">
    <property type="entry name" value="HisK_dim/P_sf"/>
</dbReference>
<evidence type="ECO:0000256" key="10">
    <source>
        <dbReference type="ARBA" id="ARBA00022989"/>
    </source>
</evidence>
<evidence type="ECO:0000256" key="12">
    <source>
        <dbReference type="ARBA" id="ARBA00023136"/>
    </source>
</evidence>
<dbReference type="SMART" id="SM00387">
    <property type="entry name" value="HATPase_c"/>
    <property type="match status" value="1"/>
</dbReference>
<dbReference type="InterPro" id="IPR004358">
    <property type="entry name" value="Sig_transdc_His_kin-like_C"/>
</dbReference>
<feature type="domain" description="Histidine kinase" evidence="14">
    <location>
        <begin position="256"/>
        <end position="469"/>
    </location>
</feature>
<dbReference type="RefSeq" id="WP_144571190.1">
    <property type="nucleotide sequence ID" value="NZ_VLKG01000004.1"/>
</dbReference>
<feature type="transmembrane region" description="Helical" evidence="13">
    <location>
        <begin position="82"/>
        <end position="102"/>
    </location>
</feature>
<keyword evidence="4" id="KW-0597">Phosphoprotein</keyword>
<name>A0A562IZD8_9GAMM</name>
<dbReference type="OrthoDB" id="9806130at2"/>
<organism evidence="15 16">
    <name type="scientific">Azomonas agilis</name>
    <dbReference type="NCBI Taxonomy" id="116849"/>
    <lineage>
        <taxon>Bacteria</taxon>
        <taxon>Pseudomonadati</taxon>
        <taxon>Pseudomonadota</taxon>
        <taxon>Gammaproteobacteria</taxon>
        <taxon>Pseudomonadales</taxon>
        <taxon>Pseudomonadaceae</taxon>
        <taxon>Azomonas</taxon>
    </lineage>
</organism>
<evidence type="ECO:0000259" key="14">
    <source>
        <dbReference type="PROSITE" id="PS50109"/>
    </source>
</evidence>
<comment type="subcellular location">
    <subcellularLocation>
        <location evidence="2">Membrane</location>
        <topology evidence="2">Multi-pass membrane protein</topology>
    </subcellularLocation>
</comment>
<dbReference type="PRINTS" id="PR00344">
    <property type="entry name" value="BCTRLSENSOR"/>
</dbReference>
<dbReference type="InterPro" id="IPR003661">
    <property type="entry name" value="HisK_dim/P_dom"/>
</dbReference>
<dbReference type="PANTHER" id="PTHR45569:SF1">
    <property type="entry name" value="SENSOR PROTEIN KDPD"/>
    <property type="match status" value="1"/>
</dbReference>
<feature type="transmembrane region" description="Helical" evidence="13">
    <location>
        <begin position="35"/>
        <end position="52"/>
    </location>
</feature>
<dbReference type="InterPro" id="IPR036890">
    <property type="entry name" value="HATPase_C_sf"/>
</dbReference>
<evidence type="ECO:0000256" key="8">
    <source>
        <dbReference type="ARBA" id="ARBA00022777"/>
    </source>
</evidence>
<keyword evidence="8 15" id="KW-0418">Kinase</keyword>
<evidence type="ECO:0000256" key="5">
    <source>
        <dbReference type="ARBA" id="ARBA00022679"/>
    </source>
</evidence>
<proteinExistence type="predicted"/>
<dbReference type="EMBL" id="VLKG01000004">
    <property type="protein sequence ID" value="TWH75965.1"/>
    <property type="molecule type" value="Genomic_DNA"/>
</dbReference>
<evidence type="ECO:0000256" key="9">
    <source>
        <dbReference type="ARBA" id="ARBA00022840"/>
    </source>
</evidence>
<dbReference type="InterPro" id="IPR038318">
    <property type="entry name" value="KdpD_sf"/>
</dbReference>
<dbReference type="EC" id="2.7.13.3" evidence="3"/>
<dbReference type="Proteomes" id="UP000319627">
    <property type="component" value="Unassembled WGS sequence"/>
</dbReference>
<protein>
    <recommendedName>
        <fullName evidence="3">histidine kinase</fullName>
        <ecNumber evidence="3">2.7.13.3</ecNumber>
    </recommendedName>
</protein>
<dbReference type="GO" id="GO:0005524">
    <property type="term" value="F:ATP binding"/>
    <property type="evidence" value="ECO:0007669"/>
    <property type="project" value="UniProtKB-KW"/>
</dbReference>
<dbReference type="Gene3D" id="3.30.565.10">
    <property type="entry name" value="Histidine kinase-like ATPase, C-terminal domain"/>
    <property type="match status" value="1"/>
</dbReference>
<dbReference type="PROSITE" id="PS50109">
    <property type="entry name" value="HIS_KIN"/>
    <property type="match status" value="1"/>
</dbReference>
<dbReference type="Pfam" id="PF02518">
    <property type="entry name" value="HATPase_c"/>
    <property type="match status" value="1"/>
</dbReference>
<keyword evidence="6 13" id="KW-0812">Transmembrane</keyword>
<dbReference type="Gene3D" id="1.10.287.130">
    <property type="match status" value="1"/>
</dbReference>
<dbReference type="Pfam" id="PF13493">
    <property type="entry name" value="DUF4118"/>
    <property type="match status" value="1"/>
</dbReference>
<evidence type="ECO:0000256" key="7">
    <source>
        <dbReference type="ARBA" id="ARBA00022741"/>
    </source>
</evidence>
<reference evidence="15 16" key="1">
    <citation type="submission" date="2019-07" db="EMBL/GenBank/DDBJ databases">
        <title>Genomic Encyclopedia of Type Strains, Phase I: the one thousand microbial genomes (KMG-I) project.</title>
        <authorList>
            <person name="Kyrpides N."/>
        </authorList>
    </citation>
    <scope>NUCLEOTIDE SEQUENCE [LARGE SCALE GENOMIC DNA]</scope>
    <source>
        <strain evidence="15 16">DSM 375</strain>
    </source>
</reference>
<dbReference type="Gene3D" id="1.20.120.620">
    <property type="entry name" value="Backbone structure of the membrane domain of e. Coli histidine kinase receptor kdpd"/>
    <property type="match status" value="1"/>
</dbReference>
<gene>
    <name evidence="15" type="ORF">LX59_01475</name>
</gene>
<evidence type="ECO:0000256" key="4">
    <source>
        <dbReference type="ARBA" id="ARBA00022553"/>
    </source>
</evidence>
<dbReference type="GO" id="GO:0005886">
    <property type="term" value="C:plasma membrane"/>
    <property type="evidence" value="ECO:0007669"/>
    <property type="project" value="TreeGrafter"/>
</dbReference>
<sequence>MSLNKLFPACISSFCLTFILLPAQGQLNLSNMALLYVLLVVVIGSHYGRLAAVLNAILNAVLYAHVFVPPLFSLAITEVQHLLSALIMLVVAILVGHLTASLKVQAEQIQVREIQARTLYDLAKHLTGTKTPFEVEKVADQFLGLTLGILKIKIVSCHETKANFPVSLEALESIKKTQKPVIQIDKRIALLPLTSDYFLLCELSNNFDLHNSSPELLETVASVIRVALDRIYFAEIARETEIRRSAESLRNSILSALSHDLRTPLTVVLGLTESLALGKASPERQKAMLTSLHNQALSINRLVTNLLDMARLRSGQIELNEEWQPIDEVIGATLRQIRSQWRNSEITLDIPPDLPPLRFDAVLIERVLWNLLENAIKYSMCDLPIELIVRRTGDNLDVMICDSGPGLPAEGIEELFGVFQRGQTESNIPGVGLGLAIARTIAEAHGGQVTAENRTGGGACFRLRLPLGNPPMLSELEDDV</sequence>
<accession>A0A562IZD8</accession>
<dbReference type="PANTHER" id="PTHR45569">
    <property type="entry name" value="SENSOR PROTEIN KDPD"/>
    <property type="match status" value="1"/>
</dbReference>
<keyword evidence="7" id="KW-0547">Nucleotide-binding</keyword>
<dbReference type="AlphaFoldDB" id="A0A562IZD8"/>
<keyword evidence="5" id="KW-0808">Transferase</keyword>
<dbReference type="SMART" id="SM00388">
    <property type="entry name" value="HisKA"/>
    <property type="match status" value="1"/>
</dbReference>
<comment type="catalytic activity">
    <reaction evidence="1">
        <text>ATP + protein L-histidine = ADP + protein N-phospho-L-histidine.</text>
        <dbReference type="EC" id="2.7.13.3"/>
    </reaction>
</comment>
<keyword evidence="12 13" id="KW-0472">Membrane</keyword>
<dbReference type="InterPro" id="IPR025201">
    <property type="entry name" value="KdpD_TM"/>
</dbReference>
<evidence type="ECO:0000256" key="13">
    <source>
        <dbReference type="SAM" id="Phobius"/>
    </source>
</evidence>
<dbReference type="InterPro" id="IPR005467">
    <property type="entry name" value="His_kinase_dom"/>
</dbReference>
<dbReference type="InterPro" id="IPR003594">
    <property type="entry name" value="HATPase_dom"/>
</dbReference>
<keyword evidence="16" id="KW-1185">Reference proteome</keyword>
<evidence type="ECO:0000256" key="1">
    <source>
        <dbReference type="ARBA" id="ARBA00000085"/>
    </source>
</evidence>
<dbReference type="SUPFAM" id="SSF47384">
    <property type="entry name" value="Homodimeric domain of signal transducing histidine kinase"/>
    <property type="match status" value="1"/>
</dbReference>